<dbReference type="SUPFAM" id="SSF56281">
    <property type="entry name" value="Metallo-hydrolase/oxidoreductase"/>
    <property type="match status" value="1"/>
</dbReference>
<dbReference type="PANTHER" id="PTHR42978:SF2">
    <property type="entry name" value="102 KBASES UNSTABLE REGION: FROM 1 TO 119443"/>
    <property type="match status" value="1"/>
</dbReference>
<evidence type="ECO:0000259" key="6">
    <source>
        <dbReference type="SMART" id="SM00849"/>
    </source>
</evidence>
<accession>A0A8D5ZKV3</accession>
<keyword evidence="4" id="KW-0378">Hydrolase</keyword>
<dbReference type="GO" id="GO:0046872">
    <property type="term" value="F:metal ion binding"/>
    <property type="evidence" value="ECO:0007669"/>
    <property type="project" value="UniProtKB-KW"/>
</dbReference>
<keyword evidence="3" id="KW-0479">Metal-binding</keyword>
<proteinExistence type="inferred from homology"/>
<evidence type="ECO:0000256" key="5">
    <source>
        <dbReference type="ARBA" id="ARBA00022833"/>
    </source>
</evidence>
<dbReference type="SMART" id="SM00849">
    <property type="entry name" value="Lactamase_B"/>
    <property type="match status" value="1"/>
</dbReference>
<evidence type="ECO:0000256" key="1">
    <source>
        <dbReference type="ARBA" id="ARBA00001947"/>
    </source>
</evidence>
<evidence type="ECO:0000256" key="3">
    <source>
        <dbReference type="ARBA" id="ARBA00022723"/>
    </source>
</evidence>
<protein>
    <recommendedName>
        <fullName evidence="6">Metallo-beta-lactamase domain-containing protein</fullName>
    </recommendedName>
</protein>
<evidence type="ECO:0000313" key="7">
    <source>
        <dbReference type="EMBL" id="BCU71657.1"/>
    </source>
</evidence>
<feature type="domain" description="Metallo-beta-lactamase" evidence="6">
    <location>
        <begin position="21"/>
        <end position="203"/>
    </location>
</feature>
<organism evidence="7 8">
    <name type="scientific">Stygiolobus caldivivus</name>
    <dbReference type="NCBI Taxonomy" id="2824673"/>
    <lineage>
        <taxon>Archaea</taxon>
        <taxon>Thermoproteota</taxon>
        <taxon>Thermoprotei</taxon>
        <taxon>Sulfolobales</taxon>
        <taxon>Sulfolobaceae</taxon>
        <taxon>Stygiolobus</taxon>
    </lineage>
</organism>
<dbReference type="RefSeq" id="WP_221288529.1">
    <property type="nucleotide sequence ID" value="NZ_AP024597.1"/>
</dbReference>
<evidence type="ECO:0000256" key="4">
    <source>
        <dbReference type="ARBA" id="ARBA00022801"/>
    </source>
</evidence>
<dbReference type="EMBL" id="AP024597">
    <property type="protein sequence ID" value="BCU71657.1"/>
    <property type="molecule type" value="Genomic_DNA"/>
</dbReference>
<name>A0A8D5ZKV3_9CREN</name>
<reference evidence="7 8" key="1">
    <citation type="submission" date="2021-04" db="EMBL/GenBank/DDBJ databases">
        <title>Complete genome sequence of Stygiolobus sp. KN-1.</title>
        <authorList>
            <person name="Nakamura K."/>
            <person name="Sakai H."/>
            <person name="Kurosawa N."/>
        </authorList>
    </citation>
    <scope>NUCLEOTIDE SEQUENCE [LARGE SCALE GENOMIC DNA]</scope>
    <source>
        <strain evidence="7 8">KN-1</strain>
    </source>
</reference>
<comment type="similarity">
    <text evidence="2">Belongs to the metallo-beta-lactamase superfamily.</text>
</comment>
<dbReference type="Pfam" id="PF00753">
    <property type="entry name" value="Lactamase_B"/>
    <property type="match status" value="1"/>
</dbReference>
<dbReference type="InterPro" id="IPR036866">
    <property type="entry name" value="RibonucZ/Hydroxyglut_hydro"/>
</dbReference>
<gene>
    <name evidence="7" type="ORF">KN1_29540</name>
</gene>
<dbReference type="GeneID" id="66164661"/>
<dbReference type="InterPro" id="IPR001279">
    <property type="entry name" value="Metallo-B-lactamas"/>
</dbReference>
<keyword evidence="8" id="KW-1185">Reference proteome</keyword>
<dbReference type="AlphaFoldDB" id="A0A8D5ZKV3"/>
<dbReference type="PANTHER" id="PTHR42978">
    <property type="entry name" value="QUORUM-QUENCHING LACTONASE YTNP-RELATED-RELATED"/>
    <property type="match status" value="1"/>
</dbReference>
<comment type="cofactor">
    <cofactor evidence="1">
        <name>Zn(2+)</name>
        <dbReference type="ChEBI" id="CHEBI:29105"/>
    </cofactor>
</comment>
<dbReference type="Gene3D" id="3.60.15.10">
    <property type="entry name" value="Ribonuclease Z/Hydroxyacylglutathione hydrolase-like"/>
    <property type="match status" value="1"/>
</dbReference>
<dbReference type="InterPro" id="IPR051013">
    <property type="entry name" value="MBL_superfamily_lactonases"/>
</dbReference>
<evidence type="ECO:0000256" key="2">
    <source>
        <dbReference type="ARBA" id="ARBA00007749"/>
    </source>
</evidence>
<dbReference type="GO" id="GO:0016787">
    <property type="term" value="F:hydrolase activity"/>
    <property type="evidence" value="ECO:0007669"/>
    <property type="project" value="UniProtKB-KW"/>
</dbReference>
<keyword evidence="5" id="KW-0862">Zinc</keyword>
<sequence>MEIRILLTGITVQTNRGFLMTSTVTLIEDKDLTILVDTGNFESRDLLVNSLCEIGLSPEDIDVVVLTHLHWDHCLNVDLFNSSHIIVNEKEMRSTVLSGLSDKLTGYFKNMLKESSNLLTVNGNFSISDKIEVIELAGHTEGSMGVKIEYDGKVVVITGDAIPNLRSFKRGIPDFIFYDSIKARKTINKVKKELKPDIIIPGHDIPFNFKGKYIKADVINFPKDNAVELRFRTDEEKDLLVTVKYTSDIIRPSSVIKDRSV</sequence>
<evidence type="ECO:0000313" key="8">
    <source>
        <dbReference type="Proteomes" id="UP000825123"/>
    </source>
</evidence>
<dbReference type="KEGG" id="csty:KN1_29540"/>
<dbReference type="Proteomes" id="UP000825123">
    <property type="component" value="Chromosome"/>
</dbReference>